<keyword evidence="2" id="KW-0479">Metal-binding</keyword>
<evidence type="ECO:0000256" key="1">
    <source>
        <dbReference type="ARBA" id="ARBA00007269"/>
    </source>
</evidence>
<proteinExistence type="inferred from homology"/>
<comment type="similarity">
    <text evidence="1">Belongs to the NFX1 family.</text>
</comment>
<feature type="domain" description="NF-X1-type" evidence="6">
    <location>
        <begin position="4"/>
        <end position="27"/>
    </location>
</feature>
<keyword evidence="8" id="KW-1185">Reference proteome</keyword>
<dbReference type="Ensembl" id="ENSPMGT00000013789.1">
    <property type="protein sequence ID" value="ENSPMGP00000012918.1"/>
    <property type="gene ID" value="ENSPMGG00000010650.1"/>
</dbReference>
<keyword evidence="5" id="KW-0862">Zinc</keyword>
<evidence type="ECO:0000256" key="5">
    <source>
        <dbReference type="ARBA" id="ARBA00022833"/>
    </source>
</evidence>
<name>A0A3B4A791_9GOBI</name>
<evidence type="ECO:0000313" key="8">
    <source>
        <dbReference type="Proteomes" id="UP000261520"/>
    </source>
</evidence>
<organism evidence="7 8">
    <name type="scientific">Periophthalmus magnuspinnatus</name>
    <dbReference type="NCBI Taxonomy" id="409849"/>
    <lineage>
        <taxon>Eukaryota</taxon>
        <taxon>Metazoa</taxon>
        <taxon>Chordata</taxon>
        <taxon>Craniata</taxon>
        <taxon>Vertebrata</taxon>
        <taxon>Euteleostomi</taxon>
        <taxon>Actinopterygii</taxon>
        <taxon>Neopterygii</taxon>
        <taxon>Teleostei</taxon>
        <taxon>Neoteleostei</taxon>
        <taxon>Acanthomorphata</taxon>
        <taxon>Gobiaria</taxon>
        <taxon>Gobiiformes</taxon>
        <taxon>Gobioidei</taxon>
        <taxon>Gobiidae</taxon>
        <taxon>Oxudercinae</taxon>
        <taxon>Periophthalmus</taxon>
    </lineage>
</organism>
<sequence length="176" mass="19785">PLTCTNHRCGRECHLVAPGNKCEECELGCSKPRPPGCPHPCPRPCHSAPCPPCSQTVRQRCHCKISGLYIPCMSVFTADDETKTKLTSCNNQCPKELSCGHRCRLLCHPGDCGAQCVHKVKLRCPCRRIKKVRQTQLQCDDTCKEQQRKVTQVRLTWTHLDSFRLIYTPLDSPGLT</sequence>
<dbReference type="GO" id="GO:0008270">
    <property type="term" value="F:zinc ion binding"/>
    <property type="evidence" value="ECO:0007669"/>
    <property type="project" value="UniProtKB-KW"/>
</dbReference>
<evidence type="ECO:0000256" key="3">
    <source>
        <dbReference type="ARBA" id="ARBA00022737"/>
    </source>
</evidence>
<dbReference type="InterPro" id="IPR034078">
    <property type="entry name" value="NFX1_fam"/>
</dbReference>
<evidence type="ECO:0000256" key="2">
    <source>
        <dbReference type="ARBA" id="ARBA00022723"/>
    </source>
</evidence>
<dbReference type="SMART" id="SM00438">
    <property type="entry name" value="ZnF_NFX"/>
    <property type="match status" value="3"/>
</dbReference>
<feature type="domain" description="NF-X1-type" evidence="6">
    <location>
        <begin position="99"/>
        <end position="126"/>
    </location>
</feature>
<accession>A0A3B4A791</accession>
<dbReference type="PANTHER" id="PTHR12360">
    <property type="entry name" value="NUCLEAR TRANSCRIPTION FACTOR, X-BOX BINDING 1 NFX1"/>
    <property type="match status" value="1"/>
</dbReference>
<dbReference type="GO" id="GO:0000977">
    <property type="term" value="F:RNA polymerase II transcription regulatory region sequence-specific DNA binding"/>
    <property type="evidence" value="ECO:0007669"/>
    <property type="project" value="TreeGrafter"/>
</dbReference>
<evidence type="ECO:0000313" key="7">
    <source>
        <dbReference type="Ensembl" id="ENSPMGP00000012918.1"/>
    </source>
</evidence>
<protein>
    <recommendedName>
        <fullName evidence="6">NF-X1-type domain-containing protein</fullName>
    </recommendedName>
</protein>
<evidence type="ECO:0000256" key="4">
    <source>
        <dbReference type="ARBA" id="ARBA00022771"/>
    </source>
</evidence>
<keyword evidence="3" id="KW-0677">Repeat</keyword>
<reference evidence="7" key="1">
    <citation type="submission" date="2025-08" db="UniProtKB">
        <authorList>
            <consortium name="Ensembl"/>
        </authorList>
    </citation>
    <scope>IDENTIFICATION</scope>
</reference>
<dbReference type="GO" id="GO:0000981">
    <property type="term" value="F:DNA-binding transcription factor activity, RNA polymerase II-specific"/>
    <property type="evidence" value="ECO:0007669"/>
    <property type="project" value="TreeGrafter"/>
</dbReference>
<dbReference type="InterPro" id="IPR000967">
    <property type="entry name" value="Znf_NFX1"/>
</dbReference>
<dbReference type="PANTHER" id="PTHR12360:SF1">
    <property type="entry name" value="NF-X1-TYPE ZINC FINGER PROTEIN NFXL1"/>
    <property type="match status" value="1"/>
</dbReference>
<feature type="domain" description="NF-X1-type" evidence="6">
    <location>
        <begin position="37"/>
        <end position="55"/>
    </location>
</feature>
<dbReference type="Proteomes" id="UP000261520">
    <property type="component" value="Unplaced"/>
</dbReference>
<dbReference type="GO" id="GO:0005634">
    <property type="term" value="C:nucleus"/>
    <property type="evidence" value="ECO:0007669"/>
    <property type="project" value="InterPro"/>
</dbReference>
<keyword evidence="4" id="KW-0863">Zinc-finger</keyword>
<dbReference type="AlphaFoldDB" id="A0A3B4A791"/>
<evidence type="ECO:0000259" key="6">
    <source>
        <dbReference type="SMART" id="SM00438"/>
    </source>
</evidence>
<reference evidence="7" key="2">
    <citation type="submission" date="2025-09" db="UniProtKB">
        <authorList>
            <consortium name="Ensembl"/>
        </authorList>
    </citation>
    <scope>IDENTIFICATION</scope>
</reference>